<dbReference type="Pfam" id="PF00990">
    <property type="entry name" value="GGDEF"/>
    <property type="match status" value="1"/>
</dbReference>
<protein>
    <recommendedName>
        <fullName evidence="1">diguanylate cyclase</fullName>
        <ecNumber evidence="1">2.7.7.65</ecNumber>
    </recommendedName>
</protein>
<organism evidence="6 7">
    <name type="scientific">Sphingobium limneticum</name>
    <dbReference type="NCBI Taxonomy" id="1007511"/>
    <lineage>
        <taxon>Bacteria</taxon>
        <taxon>Pseudomonadati</taxon>
        <taxon>Pseudomonadota</taxon>
        <taxon>Alphaproteobacteria</taxon>
        <taxon>Sphingomonadales</taxon>
        <taxon>Sphingomonadaceae</taxon>
        <taxon>Sphingobium</taxon>
    </lineage>
</organism>
<dbReference type="GO" id="GO:1902201">
    <property type="term" value="P:negative regulation of bacterial-type flagellum-dependent cell motility"/>
    <property type="evidence" value="ECO:0007669"/>
    <property type="project" value="TreeGrafter"/>
</dbReference>
<evidence type="ECO:0000313" key="7">
    <source>
        <dbReference type="Proteomes" id="UP000325933"/>
    </source>
</evidence>
<dbReference type="PANTHER" id="PTHR45138:SF9">
    <property type="entry name" value="DIGUANYLATE CYCLASE DGCM-RELATED"/>
    <property type="match status" value="1"/>
</dbReference>
<evidence type="ECO:0000313" key="8">
    <source>
        <dbReference type="Proteomes" id="UP000326364"/>
    </source>
</evidence>
<reference evidence="7 8" key="1">
    <citation type="submission" date="2019-09" db="EMBL/GenBank/DDBJ databases">
        <authorList>
            <person name="Feng G."/>
        </authorList>
    </citation>
    <scope>NUCLEOTIDE SEQUENCE [LARGE SCALE GENOMIC DNA]</scope>
    <source>
        <strain evidence="6 7">KACC 19283</strain>
        <strain evidence="5 8">KACC 19284</strain>
    </source>
</reference>
<evidence type="ECO:0000313" key="5">
    <source>
        <dbReference type="EMBL" id="KAA9012046.1"/>
    </source>
</evidence>
<feature type="transmembrane region" description="Helical" evidence="3">
    <location>
        <begin position="217"/>
        <end position="240"/>
    </location>
</feature>
<dbReference type="EC" id="2.7.7.65" evidence="1"/>
<feature type="transmembrane region" description="Helical" evidence="3">
    <location>
        <begin position="66"/>
        <end position="85"/>
    </location>
</feature>
<dbReference type="AlphaFoldDB" id="A0A5J5HRA5"/>
<dbReference type="PROSITE" id="PS50887">
    <property type="entry name" value="GGDEF"/>
    <property type="match status" value="1"/>
</dbReference>
<comment type="catalytic activity">
    <reaction evidence="2">
        <text>2 GTP = 3',3'-c-di-GMP + 2 diphosphate</text>
        <dbReference type="Rhea" id="RHEA:24898"/>
        <dbReference type="ChEBI" id="CHEBI:33019"/>
        <dbReference type="ChEBI" id="CHEBI:37565"/>
        <dbReference type="ChEBI" id="CHEBI:58805"/>
        <dbReference type="EC" id="2.7.7.65"/>
    </reaction>
</comment>
<dbReference type="InterPro" id="IPR029787">
    <property type="entry name" value="Nucleotide_cyclase"/>
</dbReference>
<feature type="transmembrane region" description="Helical" evidence="3">
    <location>
        <begin position="97"/>
        <end position="116"/>
    </location>
</feature>
<feature type="transmembrane region" description="Helical" evidence="3">
    <location>
        <begin position="122"/>
        <end position="140"/>
    </location>
</feature>
<dbReference type="NCBIfam" id="TIGR00254">
    <property type="entry name" value="GGDEF"/>
    <property type="match status" value="1"/>
</dbReference>
<dbReference type="Proteomes" id="UP000325933">
    <property type="component" value="Unassembled WGS sequence"/>
</dbReference>
<evidence type="ECO:0000256" key="2">
    <source>
        <dbReference type="ARBA" id="ARBA00034247"/>
    </source>
</evidence>
<dbReference type="GO" id="GO:0052621">
    <property type="term" value="F:diguanylate cyclase activity"/>
    <property type="evidence" value="ECO:0007669"/>
    <property type="project" value="UniProtKB-EC"/>
</dbReference>
<feature type="transmembrane region" description="Helical" evidence="3">
    <location>
        <begin position="152"/>
        <end position="173"/>
    </location>
</feature>
<keyword evidence="3" id="KW-1133">Transmembrane helix</keyword>
<comment type="caution">
    <text evidence="6">The sequence shown here is derived from an EMBL/GenBank/DDBJ whole genome shotgun (WGS) entry which is preliminary data.</text>
</comment>
<dbReference type="InterPro" id="IPR000160">
    <property type="entry name" value="GGDEF_dom"/>
</dbReference>
<evidence type="ECO:0000259" key="4">
    <source>
        <dbReference type="PROSITE" id="PS50887"/>
    </source>
</evidence>
<dbReference type="InterPro" id="IPR043128">
    <property type="entry name" value="Rev_trsase/Diguanyl_cyclase"/>
</dbReference>
<keyword evidence="3" id="KW-0472">Membrane</keyword>
<proteinExistence type="predicted"/>
<gene>
    <name evidence="6" type="ORF">F4U95_22015</name>
    <name evidence="5" type="ORF">F4U96_21900</name>
</gene>
<dbReference type="InterPro" id="IPR050469">
    <property type="entry name" value="Diguanylate_Cyclase"/>
</dbReference>
<sequence>MMSVLRAFIIVGGGTKTRRSAAGRSSTHPENLGFATNSLQLVPALRNLQKARISWRLTAMLHSLDLFTLQMASILASTAFGLVFAGLWRGRLDDKNLLYWSASSLLYAADLIAFMAVDLLPLPVGCCLYGLLTVSNILGLSGLRLIERRKPFALWMLGLVAITMTAYAAPVFAQAYWPTIPSSCIPISRAVGLIISMTVVGTACIRSGRRCASRGGAIAGIATLGYIPGYLVSIAAELGWPMGNDWLALIPMISDQLLLGLLNLGLLAIPIERAQARLREMALRDPLTGCWNRAGYENLSSRKSDNDGMIVAIDIDHFKQINDHWGHAAGDDALVALARAARTLAEPLGGDVARMGGDEFLILLPNRSELDARGFANQLRKALAKTPASEPWTISLGLARFNAGEADYAAAARRADASLYQAKHQGRDRVAA</sequence>
<name>A0A5J5HRA5_9SPHN</name>
<dbReference type="EMBL" id="VYQB01000026">
    <property type="protein sequence ID" value="KAA9012046.1"/>
    <property type="molecule type" value="Genomic_DNA"/>
</dbReference>
<evidence type="ECO:0000313" key="6">
    <source>
        <dbReference type="EMBL" id="KAA9024497.1"/>
    </source>
</evidence>
<dbReference type="SUPFAM" id="SSF55073">
    <property type="entry name" value="Nucleotide cyclase"/>
    <property type="match status" value="1"/>
</dbReference>
<dbReference type="CDD" id="cd01949">
    <property type="entry name" value="GGDEF"/>
    <property type="match status" value="1"/>
</dbReference>
<accession>A0A5J5HRA5</accession>
<dbReference type="Proteomes" id="UP000326364">
    <property type="component" value="Unassembled WGS sequence"/>
</dbReference>
<evidence type="ECO:0000256" key="3">
    <source>
        <dbReference type="SAM" id="Phobius"/>
    </source>
</evidence>
<feature type="transmembrane region" description="Helical" evidence="3">
    <location>
        <begin position="185"/>
        <end position="205"/>
    </location>
</feature>
<keyword evidence="8" id="KW-1185">Reference proteome</keyword>
<feature type="domain" description="GGDEF" evidence="4">
    <location>
        <begin position="306"/>
        <end position="432"/>
    </location>
</feature>
<dbReference type="SMART" id="SM00267">
    <property type="entry name" value="GGDEF"/>
    <property type="match status" value="1"/>
</dbReference>
<dbReference type="GO" id="GO:0043709">
    <property type="term" value="P:cell adhesion involved in single-species biofilm formation"/>
    <property type="evidence" value="ECO:0007669"/>
    <property type="project" value="TreeGrafter"/>
</dbReference>
<dbReference type="GO" id="GO:0005886">
    <property type="term" value="C:plasma membrane"/>
    <property type="evidence" value="ECO:0007669"/>
    <property type="project" value="TreeGrafter"/>
</dbReference>
<dbReference type="Gene3D" id="3.30.70.270">
    <property type="match status" value="1"/>
</dbReference>
<dbReference type="PANTHER" id="PTHR45138">
    <property type="entry name" value="REGULATORY COMPONENTS OF SENSORY TRANSDUCTION SYSTEM"/>
    <property type="match status" value="1"/>
</dbReference>
<keyword evidence="3" id="KW-0812">Transmembrane</keyword>
<feature type="transmembrane region" description="Helical" evidence="3">
    <location>
        <begin position="246"/>
        <end position="269"/>
    </location>
</feature>
<dbReference type="EMBL" id="VYQA01000026">
    <property type="protein sequence ID" value="KAA9024497.1"/>
    <property type="molecule type" value="Genomic_DNA"/>
</dbReference>
<evidence type="ECO:0000256" key="1">
    <source>
        <dbReference type="ARBA" id="ARBA00012528"/>
    </source>
</evidence>